<dbReference type="Proteomes" id="UP000197277">
    <property type="component" value="Unassembled WGS sequence"/>
</dbReference>
<evidence type="ECO:0000256" key="1">
    <source>
        <dbReference type="SAM" id="MobiDB-lite"/>
    </source>
</evidence>
<sequence length="191" mass="20128">MTFLNSVRAGGLAACLLAGCLALAPAEAHAQKYITAAGLRLGGGQYGLTVQQKILPKTTLEGLALASSRELSGTVLIERHFGILGPSLNYYLGGGAHLGSHKDDGGFGGFDAIIGAEYKVAFLPVVLSADFKPTIEINSADWARFPTAISVRYIIIKEKTSFLGGVFDGRDKKKSKNKKKDKNKGGGLFGL</sequence>
<proteinExistence type="predicted"/>
<dbReference type="OrthoDB" id="963987at2"/>
<reference evidence="3 4" key="1">
    <citation type="submission" date="2017-06" db="EMBL/GenBank/DDBJ databases">
        <title>Hymenobacter amundsenii sp. nov. isolated from regoliths in Antarctica.</title>
        <authorList>
            <person name="Sedlacek I."/>
            <person name="Kralova S."/>
            <person name="Pantucek R."/>
            <person name="Svec P."/>
            <person name="Holochova P."/>
            <person name="Stankova E."/>
            <person name="Vrbovska V."/>
            <person name="Busse H.-J."/>
        </authorList>
    </citation>
    <scope>NUCLEOTIDE SEQUENCE [LARGE SCALE GENOMIC DNA]</scope>
    <source>
        <strain evidence="3 4">CCM 8682</strain>
    </source>
</reference>
<protein>
    <recommendedName>
        <fullName evidence="5">Outer membrane protein beta-barrel domain-containing protein</fullName>
    </recommendedName>
</protein>
<dbReference type="RefSeq" id="WP_088462965.1">
    <property type="nucleotide sequence ID" value="NZ_NIRR01000002.1"/>
</dbReference>
<feature type="signal peptide" evidence="2">
    <location>
        <begin position="1"/>
        <end position="30"/>
    </location>
</feature>
<gene>
    <name evidence="3" type="ORF">CDA63_03005</name>
</gene>
<evidence type="ECO:0000256" key="2">
    <source>
        <dbReference type="SAM" id="SignalP"/>
    </source>
</evidence>
<keyword evidence="4" id="KW-1185">Reference proteome</keyword>
<evidence type="ECO:0000313" key="4">
    <source>
        <dbReference type="Proteomes" id="UP000197277"/>
    </source>
</evidence>
<evidence type="ECO:0008006" key="5">
    <source>
        <dbReference type="Google" id="ProtNLM"/>
    </source>
</evidence>
<dbReference type="EMBL" id="NIRR01000002">
    <property type="protein sequence ID" value="OWP64744.1"/>
    <property type="molecule type" value="Genomic_DNA"/>
</dbReference>
<accession>A0A246FSL2</accession>
<name>A0A246FSL2_9BACT</name>
<feature type="chain" id="PRO_5012896520" description="Outer membrane protein beta-barrel domain-containing protein" evidence="2">
    <location>
        <begin position="31"/>
        <end position="191"/>
    </location>
</feature>
<organism evidence="3 4">
    <name type="scientific">Hymenobacter amundsenii</name>
    <dbReference type="NCBI Taxonomy" id="2006685"/>
    <lineage>
        <taxon>Bacteria</taxon>
        <taxon>Pseudomonadati</taxon>
        <taxon>Bacteroidota</taxon>
        <taxon>Cytophagia</taxon>
        <taxon>Cytophagales</taxon>
        <taxon>Hymenobacteraceae</taxon>
        <taxon>Hymenobacter</taxon>
    </lineage>
</organism>
<dbReference type="AlphaFoldDB" id="A0A246FSL2"/>
<feature type="compositionally biased region" description="Basic residues" evidence="1">
    <location>
        <begin position="172"/>
        <end position="182"/>
    </location>
</feature>
<evidence type="ECO:0000313" key="3">
    <source>
        <dbReference type="EMBL" id="OWP64744.1"/>
    </source>
</evidence>
<keyword evidence="2" id="KW-0732">Signal</keyword>
<feature type="region of interest" description="Disordered" evidence="1">
    <location>
        <begin position="171"/>
        <end position="191"/>
    </location>
</feature>
<comment type="caution">
    <text evidence="3">The sequence shown here is derived from an EMBL/GenBank/DDBJ whole genome shotgun (WGS) entry which is preliminary data.</text>
</comment>